<comment type="pathway">
    <text evidence="1">Nucleotide-sugar biosynthesis; UDP-N-acetyl-alpha-D-glucosamine biosynthesis; UDP-N-acetyl-alpha-D-glucosamine from N-acetyl-alpha-D-glucosamine 1-phosphate: step 1/1.</text>
</comment>
<evidence type="ECO:0000313" key="8">
    <source>
        <dbReference type="Proteomes" id="UP000699462"/>
    </source>
</evidence>
<proteinExistence type="inferred from homology"/>
<comment type="catalytic activity">
    <reaction evidence="6">
        <text>N-acetyl-alpha-D-glucosamine 1-phosphate + UTP + H(+) = UDP-N-acetyl-alpha-D-glucosamine + diphosphate</text>
        <dbReference type="Rhea" id="RHEA:13509"/>
        <dbReference type="ChEBI" id="CHEBI:15378"/>
        <dbReference type="ChEBI" id="CHEBI:33019"/>
        <dbReference type="ChEBI" id="CHEBI:46398"/>
        <dbReference type="ChEBI" id="CHEBI:57705"/>
        <dbReference type="ChEBI" id="CHEBI:57776"/>
        <dbReference type="EC" id="2.7.7.23"/>
    </reaction>
</comment>
<evidence type="ECO:0000256" key="3">
    <source>
        <dbReference type="ARBA" id="ARBA00012457"/>
    </source>
</evidence>
<comment type="caution">
    <text evidence="7">The sequence shown here is derived from an EMBL/GenBank/DDBJ whole genome shotgun (WGS) entry which is preliminary data.</text>
</comment>
<dbReference type="Proteomes" id="UP000699462">
    <property type="component" value="Unassembled WGS sequence"/>
</dbReference>
<evidence type="ECO:0000256" key="2">
    <source>
        <dbReference type="ARBA" id="ARBA00010401"/>
    </source>
</evidence>
<keyword evidence="8" id="KW-1185">Reference proteome</keyword>
<dbReference type="InterPro" id="IPR029044">
    <property type="entry name" value="Nucleotide-diphossugar_trans"/>
</dbReference>
<evidence type="ECO:0000256" key="4">
    <source>
        <dbReference type="ARBA" id="ARBA00022679"/>
    </source>
</evidence>
<dbReference type="Pfam" id="PF01704">
    <property type="entry name" value="UDPGP"/>
    <property type="match status" value="1"/>
</dbReference>
<evidence type="ECO:0000256" key="6">
    <source>
        <dbReference type="ARBA" id="ARBA00048493"/>
    </source>
</evidence>
<evidence type="ECO:0000313" key="7">
    <source>
        <dbReference type="EMBL" id="KAF8569115.1"/>
    </source>
</evidence>
<dbReference type="PANTHER" id="PTHR11952:SF2">
    <property type="entry name" value="LD24639P"/>
    <property type="match status" value="1"/>
</dbReference>
<dbReference type="InterPro" id="IPR039741">
    <property type="entry name" value="UDP-sugar_pyrophosphorylase"/>
</dbReference>
<evidence type="ECO:0000256" key="5">
    <source>
        <dbReference type="ARBA" id="ARBA00022695"/>
    </source>
</evidence>
<evidence type="ECO:0000256" key="1">
    <source>
        <dbReference type="ARBA" id="ARBA00005208"/>
    </source>
</evidence>
<dbReference type="PANTHER" id="PTHR11952">
    <property type="entry name" value="UDP- GLUCOSE PYROPHOSPHORYLASE"/>
    <property type="match status" value="1"/>
</dbReference>
<keyword evidence="4" id="KW-0808">Transferase</keyword>
<comment type="similarity">
    <text evidence="2">Belongs to the UDPGP type 1 family.</text>
</comment>
<dbReference type="AlphaFoldDB" id="A0A8T0DMF0"/>
<organism evidence="7 8">
    <name type="scientific">Paragonimus westermani</name>
    <dbReference type="NCBI Taxonomy" id="34504"/>
    <lineage>
        <taxon>Eukaryota</taxon>
        <taxon>Metazoa</taxon>
        <taxon>Spiralia</taxon>
        <taxon>Lophotrochozoa</taxon>
        <taxon>Platyhelminthes</taxon>
        <taxon>Trematoda</taxon>
        <taxon>Digenea</taxon>
        <taxon>Plagiorchiida</taxon>
        <taxon>Troglotremata</taxon>
        <taxon>Troglotrematidae</taxon>
        <taxon>Paragonimus</taxon>
    </lineage>
</organism>
<dbReference type="SUPFAM" id="SSF53448">
    <property type="entry name" value="Nucleotide-diphospho-sugar transferases"/>
    <property type="match status" value="1"/>
</dbReference>
<sequence>MFTLVLYPQQVPEKRSPNIEERLVPPEEDICGSLMELRANDPALLKHYQRVALKAVHEGKLAVLLLAGGQGTRLGFHLPKGLFSPDLPSGRSLYQIQAEQLLRVQQLAQAEFGSAKPIPW</sequence>
<keyword evidence="5" id="KW-0548">Nucleotidyltransferase</keyword>
<dbReference type="EMBL" id="JTDF01002174">
    <property type="protein sequence ID" value="KAF8569115.1"/>
    <property type="molecule type" value="Genomic_DNA"/>
</dbReference>
<accession>A0A8T0DMF0</accession>
<dbReference type="EC" id="2.7.7.23" evidence="3"/>
<protein>
    <recommendedName>
        <fullName evidence="3">UDP-N-acetylglucosamine diphosphorylase</fullName>
        <ecNumber evidence="3">2.7.7.23</ecNumber>
    </recommendedName>
</protein>
<gene>
    <name evidence="7" type="ORF">P879_04953</name>
</gene>
<reference evidence="7 8" key="1">
    <citation type="submission" date="2019-07" db="EMBL/GenBank/DDBJ databases">
        <title>Annotation for the trematode Paragonimus westermani.</title>
        <authorList>
            <person name="Choi Y.-J."/>
        </authorList>
    </citation>
    <scope>NUCLEOTIDE SEQUENCE [LARGE SCALE GENOMIC DNA]</scope>
    <source>
        <strain evidence="7">180907_Pwestermani</strain>
    </source>
</reference>
<dbReference type="Gene3D" id="3.90.550.10">
    <property type="entry name" value="Spore Coat Polysaccharide Biosynthesis Protein SpsA, Chain A"/>
    <property type="match status" value="1"/>
</dbReference>
<dbReference type="GO" id="GO:0003977">
    <property type="term" value="F:UDP-N-acetylglucosamine diphosphorylase activity"/>
    <property type="evidence" value="ECO:0007669"/>
    <property type="project" value="UniProtKB-EC"/>
</dbReference>
<name>A0A8T0DMF0_9TREM</name>
<dbReference type="OrthoDB" id="532420at2759"/>
<dbReference type="InterPro" id="IPR002618">
    <property type="entry name" value="UDPGP_fam"/>
</dbReference>